<comment type="caution">
    <text evidence="6">The sequence shown here is derived from an EMBL/GenBank/DDBJ whole genome shotgun (WGS) entry which is preliminary data.</text>
</comment>
<dbReference type="EMBL" id="NRRL01000094">
    <property type="protein sequence ID" value="MBK1670427.1"/>
    <property type="molecule type" value="Genomic_DNA"/>
</dbReference>
<keyword evidence="1" id="KW-0732">Signal</keyword>
<keyword evidence="7" id="KW-1185">Reference proteome</keyword>
<reference evidence="6 7" key="1">
    <citation type="journal article" date="2020" name="Microorganisms">
        <title>Osmotic Adaptation and Compatible Solute Biosynthesis of Phototrophic Bacteria as Revealed from Genome Analyses.</title>
        <authorList>
            <person name="Imhoff J.F."/>
            <person name="Rahn T."/>
            <person name="Kunzel S."/>
            <person name="Keller A."/>
            <person name="Neulinger S.C."/>
        </authorList>
    </citation>
    <scope>NUCLEOTIDE SEQUENCE [LARGE SCALE GENOMIC DNA]</scope>
    <source>
        <strain evidence="6 7">DSM 9895</strain>
    </source>
</reference>
<accession>A0ABS1DK11</accession>
<evidence type="ECO:0000259" key="5">
    <source>
        <dbReference type="Pfam" id="PF09864"/>
    </source>
</evidence>
<dbReference type="SUPFAM" id="SSF141488">
    <property type="entry name" value="YdhA-like"/>
    <property type="match status" value="1"/>
</dbReference>
<keyword evidence="3" id="KW-0564">Palmitate</keyword>
<name>A0ABS1DK11_9PROT</name>
<dbReference type="Proteomes" id="UP001296873">
    <property type="component" value="Unassembled WGS sequence"/>
</dbReference>
<protein>
    <recommendedName>
        <fullName evidence="5">C-type lysozyme inhibitor domain-containing protein</fullName>
    </recommendedName>
</protein>
<dbReference type="InterPro" id="IPR018660">
    <property type="entry name" value="MliC"/>
</dbReference>
<evidence type="ECO:0000256" key="3">
    <source>
        <dbReference type="ARBA" id="ARBA00023139"/>
    </source>
</evidence>
<dbReference type="InterPro" id="IPR036328">
    <property type="entry name" value="MliC_sf"/>
</dbReference>
<sequence>MAACAHRSRAASLDADGRRLAVRGPSSPTMAEGTNRMLHRTWIAVALAALLAGCAGTPKTTESKPGRTLAYACEDGSHLEVLVTEADTVKLIPPGRSAVRLNRVATASGARYTGAGLSFWDSGDEATFTPAGGAAVDCELRPDGSAPWAAAAARGAEFRAAGQEPGWHAEVAHGRIEATLDYGARIVTAPVVQSETGTGATRWRGTARPGDLRLRARDIPCTDSMNGWAYPATVLLTIDGETFEGCGRWLQSR</sequence>
<keyword evidence="2" id="KW-0472">Membrane</keyword>
<keyword evidence="4" id="KW-0449">Lipoprotein</keyword>
<gene>
    <name evidence="6" type="ORF">CKO28_20595</name>
</gene>
<feature type="domain" description="C-type lysozyme inhibitor" evidence="5">
    <location>
        <begin position="71"/>
        <end position="134"/>
    </location>
</feature>
<evidence type="ECO:0000313" key="6">
    <source>
        <dbReference type="EMBL" id="MBK1670427.1"/>
    </source>
</evidence>
<evidence type="ECO:0000256" key="4">
    <source>
        <dbReference type="ARBA" id="ARBA00023288"/>
    </source>
</evidence>
<evidence type="ECO:0000313" key="7">
    <source>
        <dbReference type="Proteomes" id="UP001296873"/>
    </source>
</evidence>
<organism evidence="6 7">
    <name type="scientific">Rhodovibrio sodomensis</name>
    <dbReference type="NCBI Taxonomy" id="1088"/>
    <lineage>
        <taxon>Bacteria</taxon>
        <taxon>Pseudomonadati</taxon>
        <taxon>Pseudomonadota</taxon>
        <taxon>Alphaproteobacteria</taxon>
        <taxon>Rhodospirillales</taxon>
        <taxon>Rhodovibrionaceae</taxon>
        <taxon>Rhodovibrio</taxon>
    </lineage>
</organism>
<proteinExistence type="predicted"/>
<evidence type="ECO:0000256" key="2">
    <source>
        <dbReference type="ARBA" id="ARBA00023136"/>
    </source>
</evidence>
<evidence type="ECO:0000256" key="1">
    <source>
        <dbReference type="ARBA" id="ARBA00022729"/>
    </source>
</evidence>
<dbReference type="Gene3D" id="2.40.128.200">
    <property type="match status" value="1"/>
</dbReference>
<dbReference type="Pfam" id="PF09864">
    <property type="entry name" value="MliC"/>
    <property type="match status" value="1"/>
</dbReference>